<dbReference type="InterPro" id="IPR006680">
    <property type="entry name" value="Amidohydro-rel"/>
</dbReference>
<dbReference type="RefSeq" id="XP_020433019.1">
    <property type="nucleotide sequence ID" value="XM_020576999.1"/>
</dbReference>
<dbReference type="PANTHER" id="PTHR43569">
    <property type="entry name" value="AMIDOHYDROLASE"/>
    <property type="match status" value="1"/>
</dbReference>
<evidence type="ECO:0000313" key="3">
    <source>
        <dbReference type="EMBL" id="EFA80901.1"/>
    </source>
</evidence>
<comment type="similarity">
    <text evidence="1">Belongs to the metallo-dependent hydrolases superfamily.</text>
</comment>
<dbReference type="GO" id="GO:0016787">
    <property type="term" value="F:hydrolase activity"/>
    <property type="evidence" value="ECO:0007669"/>
    <property type="project" value="UniProtKB-KW"/>
</dbReference>
<dbReference type="GeneID" id="31361619"/>
<feature type="domain" description="Amidohydrolase-related" evidence="2">
    <location>
        <begin position="83"/>
        <end position="255"/>
    </location>
</feature>
<dbReference type="InterPro" id="IPR052350">
    <property type="entry name" value="Metallo-dep_Lactonases"/>
</dbReference>
<gene>
    <name evidence="3" type="ORF">PPL_06136</name>
</gene>
<evidence type="ECO:0000259" key="2">
    <source>
        <dbReference type="Pfam" id="PF04909"/>
    </source>
</evidence>
<dbReference type="Proteomes" id="UP000001396">
    <property type="component" value="Unassembled WGS sequence"/>
</dbReference>
<dbReference type="SUPFAM" id="SSF51556">
    <property type="entry name" value="Metallo-dependent hydrolases"/>
    <property type="match status" value="1"/>
</dbReference>
<dbReference type="InterPro" id="IPR032466">
    <property type="entry name" value="Metal_Hydrolase"/>
</dbReference>
<comment type="caution">
    <text evidence="3">The sequence shown here is derived from an EMBL/GenBank/DDBJ whole genome shotgun (WGS) entry which is preliminary data.</text>
</comment>
<dbReference type="STRING" id="670386.D3BCB1"/>
<name>D3BCB1_HETP5</name>
<dbReference type="PANTHER" id="PTHR43569:SF2">
    <property type="entry name" value="AMIDOHYDROLASE-RELATED DOMAIN-CONTAINING PROTEIN"/>
    <property type="match status" value="1"/>
</dbReference>
<reference evidence="3 4" key="1">
    <citation type="journal article" date="2011" name="Genome Res.">
        <title>Phylogeny-wide analysis of social amoeba genomes highlights ancient origins for complex intercellular communication.</title>
        <authorList>
            <person name="Heidel A.J."/>
            <person name="Lawal H.M."/>
            <person name="Felder M."/>
            <person name="Schilde C."/>
            <person name="Helps N.R."/>
            <person name="Tunggal B."/>
            <person name="Rivero F."/>
            <person name="John U."/>
            <person name="Schleicher M."/>
            <person name="Eichinger L."/>
            <person name="Platzer M."/>
            <person name="Noegel A.A."/>
            <person name="Schaap P."/>
            <person name="Gloeckner G."/>
        </authorList>
    </citation>
    <scope>NUCLEOTIDE SEQUENCE [LARGE SCALE GENOMIC DNA]</scope>
    <source>
        <strain evidence="4">ATCC 26659 / Pp 5 / PN500</strain>
    </source>
</reference>
<sequence>MLCLDNNVTLWKKEEQKWLKDIFRNMYKDYSMLELQQQCIRVEQCTVTLIQSTPTQDESDRLMKIAINSEGKINGMVGWYDIADSNEEALLALQERYKKSIISVEHRPLLIGLCPMIDDLQEEWLISREVRPLIKYMIERNLIFEARVKPQHLEHIYKFLKAYPKLRAILDFIGRPNTEDRLKQWKSDIKAIASVSKNVVCKLSGIYSETLKQSNRNAKFGEIFYKVSPLIRHLVKTFGAKRTMWASDWPSASLTQQEWNDFLKDCFKGLKTSQIFDIFFVNSSLFYGEKYNS</sequence>
<dbReference type="Pfam" id="PF04909">
    <property type="entry name" value="Amidohydro_2"/>
    <property type="match status" value="1"/>
</dbReference>
<dbReference type="AlphaFoldDB" id="D3BCB1"/>
<dbReference type="InParanoid" id="D3BCB1"/>
<keyword evidence="3" id="KW-0378">Hydrolase</keyword>
<protein>
    <submittedName>
        <fullName evidence="3">Hydrolase</fullName>
    </submittedName>
</protein>
<evidence type="ECO:0000313" key="4">
    <source>
        <dbReference type="Proteomes" id="UP000001396"/>
    </source>
</evidence>
<accession>D3BCB1</accession>
<dbReference type="Gene3D" id="3.20.20.140">
    <property type="entry name" value="Metal-dependent hydrolases"/>
    <property type="match status" value="1"/>
</dbReference>
<dbReference type="EMBL" id="ADBJ01000027">
    <property type="protein sequence ID" value="EFA80901.1"/>
    <property type="molecule type" value="Genomic_DNA"/>
</dbReference>
<evidence type="ECO:0000256" key="1">
    <source>
        <dbReference type="ARBA" id="ARBA00038310"/>
    </source>
</evidence>
<proteinExistence type="inferred from homology"/>
<keyword evidence="4" id="KW-1185">Reference proteome</keyword>
<organism evidence="3 4">
    <name type="scientific">Heterostelium pallidum (strain ATCC 26659 / Pp 5 / PN500)</name>
    <name type="common">Cellular slime mold</name>
    <name type="synonym">Polysphondylium pallidum</name>
    <dbReference type="NCBI Taxonomy" id="670386"/>
    <lineage>
        <taxon>Eukaryota</taxon>
        <taxon>Amoebozoa</taxon>
        <taxon>Evosea</taxon>
        <taxon>Eumycetozoa</taxon>
        <taxon>Dictyostelia</taxon>
        <taxon>Acytosteliales</taxon>
        <taxon>Acytosteliaceae</taxon>
        <taxon>Heterostelium</taxon>
    </lineage>
</organism>